<dbReference type="Gene3D" id="3.40.50.620">
    <property type="entry name" value="HUPs"/>
    <property type="match status" value="1"/>
</dbReference>
<keyword evidence="2" id="KW-0548">Nucleotidyltransferase</keyword>
<dbReference type="NCBIfam" id="TIGR00125">
    <property type="entry name" value="cyt_tran_rel"/>
    <property type="match status" value="1"/>
</dbReference>
<dbReference type="InterPro" id="IPR050385">
    <property type="entry name" value="Archaeal_FAD_synthase"/>
</dbReference>
<dbReference type="PANTHER" id="PTHR43793:SF1">
    <property type="entry name" value="FAD SYNTHASE"/>
    <property type="match status" value="1"/>
</dbReference>
<evidence type="ECO:0000256" key="1">
    <source>
        <dbReference type="ARBA" id="ARBA00022679"/>
    </source>
</evidence>
<keyword evidence="1" id="KW-0808">Transferase</keyword>
<dbReference type="STRING" id="1797457.A2160_00895"/>
<dbReference type="Pfam" id="PF01467">
    <property type="entry name" value="CTP_transf_like"/>
    <property type="match status" value="1"/>
</dbReference>
<dbReference type="InterPro" id="IPR014729">
    <property type="entry name" value="Rossmann-like_a/b/a_fold"/>
</dbReference>
<comment type="caution">
    <text evidence="4">The sequence shown here is derived from an EMBL/GenBank/DDBJ whole genome shotgun (WGS) entry which is preliminary data.</text>
</comment>
<evidence type="ECO:0000256" key="2">
    <source>
        <dbReference type="ARBA" id="ARBA00022695"/>
    </source>
</evidence>
<gene>
    <name evidence="4" type="ORF">A2160_00895</name>
</gene>
<evidence type="ECO:0000259" key="3">
    <source>
        <dbReference type="Pfam" id="PF01467"/>
    </source>
</evidence>
<dbReference type="AlphaFoldDB" id="A0A1F5E3F8"/>
<dbReference type="EMBL" id="MEZK01000031">
    <property type="protein sequence ID" value="OGD61836.1"/>
    <property type="molecule type" value="Genomic_DNA"/>
</dbReference>
<protein>
    <recommendedName>
        <fullName evidence="3">Cytidyltransferase-like domain-containing protein</fullName>
    </recommendedName>
</protein>
<dbReference type="PANTHER" id="PTHR43793">
    <property type="entry name" value="FAD SYNTHASE"/>
    <property type="match status" value="1"/>
</dbReference>
<dbReference type="InterPro" id="IPR004821">
    <property type="entry name" value="Cyt_trans-like"/>
</dbReference>
<feature type="domain" description="Cytidyltransferase-like" evidence="3">
    <location>
        <begin position="26"/>
        <end position="137"/>
    </location>
</feature>
<dbReference type="GO" id="GO:0016779">
    <property type="term" value="F:nucleotidyltransferase activity"/>
    <property type="evidence" value="ECO:0007669"/>
    <property type="project" value="UniProtKB-KW"/>
</dbReference>
<dbReference type="SUPFAM" id="SSF52374">
    <property type="entry name" value="Nucleotidylyl transferase"/>
    <property type="match status" value="1"/>
</dbReference>
<reference evidence="4 5" key="1">
    <citation type="journal article" date="2016" name="Nat. Commun.">
        <title>Thousands of microbial genomes shed light on interconnected biogeochemical processes in an aquifer system.</title>
        <authorList>
            <person name="Anantharaman K."/>
            <person name="Brown C.T."/>
            <person name="Hug L.A."/>
            <person name="Sharon I."/>
            <person name="Castelle C.J."/>
            <person name="Probst A.J."/>
            <person name="Thomas B.C."/>
            <person name="Singh A."/>
            <person name="Wilkins M.J."/>
            <person name="Karaoz U."/>
            <person name="Brodie E.L."/>
            <person name="Williams K.H."/>
            <person name="Hubbard S.S."/>
            <person name="Banfield J.F."/>
        </authorList>
    </citation>
    <scope>NUCLEOTIDE SEQUENCE [LARGE SCALE GENOMIC DNA]</scope>
</reference>
<organism evidence="4 5">
    <name type="scientific">Candidatus Beckwithbacteria bacterium RBG_13_42_9</name>
    <dbReference type="NCBI Taxonomy" id="1797457"/>
    <lineage>
        <taxon>Bacteria</taxon>
        <taxon>Candidatus Beckwithiibacteriota</taxon>
    </lineage>
</organism>
<proteinExistence type="predicted"/>
<evidence type="ECO:0000313" key="5">
    <source>
        <dbReference type="Proteomes" id="UP000177006"/>
    </source>
</evidence>
<accession>A0A1F5E3F8</accession>
<sequence length="171" mass="19723">MSKIISLSQLPAVLKEARQKDRRLVLATGVFDLLHAEHQKFLQAASEQGDVFLVGIETDRRVRKLKGRGRPVWNLTKRLKSLAQLEEIDFVFPLPDKFDNLADYEQFMALVRPDVLAVSSHSPFQKIKRELTEKYGGKLKIVLPHNPIISTTKMMQEFKKDLRTVKTLDKR</sequence>
<dbReference type="Proteomes" id="UP000177006">
    <property type="component" value="Unassembled WGS sequence"/>
</dbReference>
<name>A0A1F5E3F8_9BACT</name>
<evidence type="ECO:0000313" key="4">
    <source>
        <dbReference type="EMBL" id="OGD61836.1"/>
    </source>
</evidence>